<gene>
    <name evidence="1" type="ORF">NQ176_g6417</name>
</gene>
<dbReference type="EMBL" id="JANJQO010000922">
    <property type="protein sequence ID" value="KAJ2973774.1"/>
    <property type="molecule type" value="Genomic_DNA"/>
</dbReference>
<name>A0ACC1N4C5_9HYPO</name>
<reference evidence="1" key="1">
    <citation type="submission" date="2022-08" db="EMBL/GenBank/DDBJ databases">
        <title>Genome Sequence of Lecanicillium fungicola.</title>
        <authorList>
            <person name="Buettner E."/>
        </authorList>
    </citation>
    <scope>NUCLEOTIDE SEQUENCE</scope>
    <source>
        <strain evidence="1">Babe33</strain>
    </source>
</reference>
<proteinExistence type="predicted"/>
<protein>
    <submittedName>
        <fullName evidence="1">Uncharacterized protein</fullName>
    </submittedName>
</protein>
<accession>A0ACC1N4C5</accession>
<evidence type="ECO:0000313" key="2">
    <source>
        <dbReference type="Proteomes" id="UP001143910"/>
    </source>
</evidence>
<comment type="caution">
    <text evidence="1">The sequence shown here is derived from an EMBL/GenBank/DDBJ whole genome shotgun (WGS) entry which is preliminary data.</text>
</comment>
<dbReference type="Proteomes" id="UP001143910">
    <property type="component" value="Unassembled WGS sequence"/>
</dbReference>
<sequence length="172" mass="19668">MAELGLAIFGVSLQVVDVIFRVHQQLEQIRDAPLDIQLFTTETFSVGNLVEYFGIHFLTTIEKLSACERTQAQRQAEDLEIYFSLVEQTINLAAGNILKTFADTNATAWKQFWNKWRWTSKQAVISRARISMNLFTSSVQMFMNTVKLQLLCNEADRFSPEARKEFTAAGTF</sequence>
<organism evidence="1 2">
    <name type="scientific">Zarea fungicola</name>
    <dbReference type="NCBI Taxonomy" id="93591"/>
    <lineage>
        <taxon>Eukaryota</taxon>
        <taxon>Fungi</taxon>
        <taxon>Dikarya</taxon>
        <taxon>Ascomycota</taxon>
        <taxon>Pezizomycotina</taxon>
        <taxon>Sordariomycetes</taxon>
        <taxon>Hypocreomycetidae</taxon>
        <taxon>Hypocreales</taxon>
        <taxon>Cordycipitaceae</taxon>
        <taxon>Zarea</taxon>
    </lineage>
</organism>
<keyword evidence="2" id="KW-1185">Reference proteome</keyword>
<evidence type="ECO:0000313" key="1">
    <source>
        <dbReference type="EMBL" id="KAJ2973774.1"/>
    </source>
</evidence>